<dbReference type="InterPro" id="IPR048797">
    <property type="entry name" value="PvuRts1I-like_N"/>
</dbReference>
<accession>A0A5Y2KJH8</accession>
<name>A0A5Y2KJH8_SALET</name>
<dbReference type="Pfam" id="PF18491">
    <property type="entry name" value="SRA"/>
    <property type="match status" value="1"/>
</dbReference>
<feature type="domain" description="Restriction endonuclease PvuRts1 I-like N-terminal" evidence="2">
    <location>
        <begin position="5"/>
        <end position="90"/>
    </location>
</feature>
<dbReference type="AlphaFoldDB" id="A0A5Y2KJH8"/>
<evidence type="ECO:0000313" key="3">
    <source>
        <dbReference type="EMBL" id="ECE5909312.1"/>
    </source>
</evidence>
<gene>
    <name evidence="3" type="ORF">AH079_06860</name>
</gene>
<dbReference type="EMBL" id="AAIILT010000004">
    <property type="protein sequence ID" value="ECE5909312.1"/>
    <property type="molecule type" value="Genomic_DNA"/>
</dbReference>
<sequence>MDKTDYILRSLTKTSKKRWEHYAVTRIYHLLNDPDIEFVCQQCVRKENGKIYLADLFFPQLELYLEIDEGHHNSEQSQIDDAKRRMDITEVTGFLEKRIPASEISLEIFDRYINEFIELIRNRKNRMIKDKKFKEWDYDNKYTARPHLKAGRISVGPDAVFRYHRDALNCFGYNKGHHQSGGWSIPSHISEAMGLSGKCMVWFPKLYGNSDWGNELTDDGNKIIERNIKDDEGYTERWDKRIVMAHSRDELNRTLYRFLGVFEAIPGHHTGNILEFHRVSTSVNVYPPNDAAP</sequence>
<evidence type="ECO:0000259" key="2">
    <source>
        <dbReference type="Pfam" id="PF21598"/>
    </source>
</evidence>
<comment type="caution">
    <text evidence="3">The sequence shown here is derived from an EMBL/GenBank/DDBJ whole genome shotgun (WGS) entry which is preliminary data.</text>
</comment>
<protein>
    <submittedName>
        <fullName evidence="3">Uncharacterized protein</fullName>
    </submittedName>
</protein>
<dbReference type="InterPro" id="IPR040674">
    <property type="entry name" value="PvuRts1I-like_SRA"/>
</dbReference>
<organism evidence="3">
    <name type="scientific">Salmonella enterica I</name>
    <dbReference type="NCBI Taxonomy" id="59201"/>
    <lineage>
        <taxon>Bacteria</taxon>
        <taxon>Pseudomonadati</taxon>
        <taxon>Pseudomonadota</taxon>
        <taxon>Gammaproteobacteria</taxon>
        <taxon>Enterobacterales</taxon>
        <taxon>Enterobacteriaceae</taxon>
        <taxon>Salmonella</taxon>
    </lineage>
</organism>
<dbReference type="Pfam" id="PF21598">
    <property type="entry name" value="PvuRts1I-like_N"/>
    <property type="match status" value="1"/>
</dbReference>
<proteinExistence type="predicted"/>
<evidence type="ECO:0000259" key="1">
    <source>
        <dbReference type="Pfam" id="PF18491"/>
    </source>
</evidence>
<reference evidence="3" key="1">
    <citation type="submission" date="2018-05" db="EMBL/GenBank/DDBJ databases">
        <authorList>
            <consortium name="GenomeTrakr network: Whole genome sequencing for foodborne pathogen traceback"/>
        </authorList>
    </citation>
    <scope>NUCLEOTIDE SEQUENCE</scope>
    <source>
        <strain evidence="3">FDA00001697</strain>
    </source>
</reference>
<feature type="domain" description="PvuRts1 I-like SET and RING associated" evidence="1">
    <location>
        <begin position="149"/>
        <end position="284"/>
    </location>
</feature>